<gene>
    <name evidence="1" type="ORF">HUO14_06785</name>
</gene>
<comment type="caution">
    <text evidence="1">The sequence shown here is derived from an EMBL/GenBank/DDBJ whole genome shotgun (WGS) entry which is preliminary data.</text>
</comment>
<evidence type="ECO:0008006" key="3">
    <source>
        <dbReference type="Google" id="ProtNLM"/>
    </source>
</evidence>
<dbReference type="SUPFAM" id="SSF48576">
    <property type="entry name" value="Terpenoid synthases"/>
    <property type="match status" value="1"/>
</dbReference>
<dbReference type="Proteomes" id="UP000652427">
    <property type="component" value="Unassembled WGS sequence"/>
</dbReference>
<organism evidence="1 2">
    <name type="scientific">Parasphingorhabdus flavimaris</name>
    <dbReference type="NCBI Taxonomy" id="266812"/>
    <lineage>
        <taxon>Bacteria</taxon>
        <taxon>Pseudomonadati</taxon>
        <taxon>Pseudomonadota</taxon>
        <taxon>Alphaproteobacteria</taxon>
        <taxon>Sphingomonadales</taxon>
        <taxon>Sphingomonadaceae</taxon>
        <taxon>Parasphingorhabdus</taxon>
    </lineage>
</organism>
<accession>A0ABX2N1M1</accession>
<reference evidence="1 2" key="1">
    <citation type="submission" date="2020-06" db="EMBL/GenBank/DDBJ databases">
        <authorList>
            <person name="Kim S.-J."/>
            <person name="Park S.-J."/>
        </authorList>
    </citation>
    <scope>NUCLEOTIDE SEQUENCE [LARGE SCALE GENOMIC DNA]</scope>
    <source>
        <strain evidence="1 2">SW-151</strain>
    </source>
</reference>
<keyword evidence="2" id="KW-1185">Reference proteome</keyword>
<evidence type="ECO:0000313" key="2">
    <source>
        <dbReference type="Proteomes" id="UP000652427"/>
    </source>
</evidence>
<proteinExistence type="predicted"/>
<dbReference type="InterPro" id="IPR008949">
    <property type="entry name" value="Isoprenoid_synthase_dom_sf"/>
</dbReference>
<dbReference type="RefSeq" id="WP_176279117.1">
    <property type="nucleotide sequence ID" value="NZ_JABWMH010000002.1"/>
</dbReference>
<evidence type="ECO:0000313" key="1">
    <source>
        <dbReference type="EMBL" id="NVD27608.1"/>
    </source>
</evidence>
<sequence>MIDALKELEPLQRLIAAYAKSTDRDRYALLFALDARFAEIVRSTSEILIGQMRLTWWRDILTKAASERPVGEPLIEHINLLEAKGDSLEPLLALLDGWEVMLDDFPWDDRQFQTYATARGTGFFGFALAGAEPLTEDQVELARAWALWDFARHCSDAKMRASAFERCSAIVKSQARADFDRSGRPLSILCGLMTRDVRKGQLAADLYTPASAARIIWHGIAGR</sequence>
<dbReference type="EMBL" id="JABWMH010000002">
    <property type="protein sequence ID" value="NVD27608.1"/>
    <property type="molecule type" value="Genomic_DNA"/>
</dbReference>
<protein>
    <recommendedName>
        <fullName evidence="3">Phytoene synthase</fullName>
    </recommendedName>
</protein>
<name>A0ABX2N1M1_9SPHN</name>